<organism evidence="1">
    <name type="scientific">Bradyrhizobium diazoefficiens</name>
    <dbReference type="NCBI Taxonomy" id="1355477"/>
    <lineage>
        <taxon>Bacteria</taxon>
        <taxon>Pseudomonadati</taxon>
        <taxon>Pseudomonadota</taxon>
        <taxon>Alphaproteobacteria</taxon>
        <taxon>Hyphomicrobiales</taxon>
        <taxon>Nitrobacteraceae</taxon>
        <taxon>Bradyrhizobium</taxon>
    </lineage>
</organism>
<accession>A0A809X9V1</accession>
<protein>
    <submittedName>
        <fullName evidence="1">Uncharacterized protein</fullName>
    </submittedName>
</protein>
<sequence length="118" mass="13424">MHHPPWGWKAAARAIFERAAFLFADSKRPQLKGNGELGPRYWASQGYRRPRRINMHQGAIPGRWGNRLSQDLQASAPHAAAPPRWMRGGAACSPDWGWIRPVGQFCRAANRMEVERRP</sequence>
<dbReference type="AlphaFoldDB" id="A0A809X9V1"/>
<name>A0A809X9V1_9BRAD</name>
<reference evidence="1" key="1">
    <citation type="submission" date="2020-05" db="EMBL/GenBank/DDBJ databases">
        <title>Complete genome sequence of Bradyrhizobium diazoefficiens XF1 isolated from soybean nodule.</title>
        <authorList>
            <person name="Noda R."/>
            <person name="Kakizaki K."/>
            <person name="Minamisawa K."/>
        </authorList>
    </citation>
    <scope>NUCLEOTIDE SEQUENCE</scope>
    <source>
        <strain evidence="1">XF1</strain>
    </source>
</reference>
<dbReference type="EMBL" id="AP023091">
    <property type="protein sequence ID" value="BCE23563.1"/>
    <property type="molecule type" value="Genomic_DNA"/>
</dbReference>
<proteinExistence type="predicted"/>
<gene>
    <name evidence="1" type="ORF">XF1B_62440</name>
</gene>
<evidence type="ECO:0000313" key="1">
    <source>
        <dbReference type="EMBL" id="BCE23563.1"/>
    </source>
</evidence>